<gene>
    <name evidence="2" type="ORF">E0486_00725</name>
</gene>
<proteinExistence type="predicted"/>
<dbReference type="RefSeq" id="WP_131850218.1">
    <property type="nucleotide sequence ID" value="NZ_SKFH01000001.1"/>
</dbReference>
<keyword evidence="1" id="KW-0812">Transmembrane</keyword>
<evidence type="ECO:0000313" key="2">
    <source>
        <dbReference type="EMBL" id="TCZ74862.1"/>
    </source>
</evidence>
<keyword evidence="1" id="KW-0472">Membrane</keyword>
<dbReference type="EMBL" id="SKFH01000001">
    <property type="protein sequence ID" value="TCZ74862.1"/>
    <property type="molecule type" value="Genomic_DNA"/>
</dbReference>
<evidence type="ECO:0000256" key="1">
    <source>
        <dbReference type="SAM" id="Phobius"/>
    </source>
</evidence>
<dbReference type="Proteomes" id="UP000295164">
    <property type="component" value="Unassembled WGS sequence"/>
</dbReference>
<accession>A0A4V2WNC0</accession>
<keyword evidence="3" id="KW-1185">Reference proteome</keyword>
<organism evidence="2 3">
    <name type="scientific">Flaviaesturariibacter aridisoli</name>
    <dbReference type="NCBI Taxonomy" id="2545761"/>
    <lineage>
        <taxon>Bacteria</taxon>
        <taxon>Pseudomonadati</taxon>
        <taxon>Bacteroidota</taxon>
        <taxon>Chitinophagia</taxon>
        <taxon>Chitinophagales</taxon>
        <taxon>Chitinophagaceae</taxon>
        <taxon>Flaviaestuariibacter</taxon>
    </lineage>
</organism>
<keyword evidence="1" id="KW-1133">Transmembrane helix</keyword>
<dbReference type="AlphaFoldDB" id="A0A4V2WNC0"/>
<comment type="caution">
    <text evidence="2">The sequence shown here is derived from an EMBL/GenBank/DDBJ whole genome shotgun (WGS) entry which is preliminary data.</text>
</comment>
<protein>
    <submittedName>
        <fullName evidence="2">Uncharacterized protein</fullName>
    </submittedName>
</protein>
<name>A0A4V2WNC0_9BACT</name>
<reference evidence="2 3" key="1">
    <citation type="submission" date="2019-03" db="EMBL/GenBank/DDBJ databases">
        <authorList>
            <person name="Kim M.K.M."/>
        </authorList>
    </citation>
    <scope>NUCLEOTIDE SEQUENCE [LARGE SCALE GENOMIC DNA]</scope>
    <source>
        <strain evidence="2 3">17J68-15</strain>
    </source>
</reference>
<sequence>MNQQADVKRNTIISVLNRLRTFNPQVGHYVRSALHTNFYYATELDNGSIEIPANLVNDYEEDADYITDERYRSAAARFIPDKQHAAPLTDEDRARKNRPKEYIIVVILAVLAIIFILTLIL</sequence>
<feature type="transmembrane region" description="Helical" evidence="1">
    <location>
        <begin position="102"/>
        <end position="120"/>
    </location>
</feature>
<evidence type="ECO:0000313" key="3">
    <source>
        <dbReference type="Proteomes" id="UP000295164"/>
    </source>
</evidence>